<sequence length="46" mass="5149">MYRTKIVEVTASSSSEVPAKPQASTPTPEPAKIVEAYFNRLLYFDD</sequence>
<evidence type="ECO:0000313" key="2">
    <source>
        <dbReference type="EMBL" id="CAG8768419.1"/>
    </source>
</evidence>
<feature type="non-terminal residue" evidence="2">
    <location>
        <position position="46"/>
    </location>
</feature>
<evidence type="ECO:0000313" key="3">
    <source>
        <dbReference type="Proteomes" id="UP000789508"/>
    </source>
</evidence>
<accession>A0A9N9J8A0</accession>
<feature type="region of interest" description="Disordered" evidence="1">
    <location>
        <begin position="1"/>
        <end position="28"/>
    </location>
</feature>
<keyword evidence="3" id="KW-1185">Reference proteome</keyword>
<feature type="compositionally biased region" description="Polar residues" evidence="1">
    <location>
        <begin position="10"/>
        <end position="26"/>
    </location>
</feature>
<protein>
    <submittedName>
        <fullName evidence="2">854_t:CDS:1</fullName>
    </submittedName>
</protein>
<reference evidence="2" key="1">
    <citation type="submission" date="2021-06" db="EMBL/GenBank/DDBJ databases">
        <authorList>
            <person name="Kallberg Y."/>
            <person name="Tangrot J."/>
            <person name="Rosling A."/>
        </authorList>
    </citation>
    <scope>NUCLEOTIDE SEQUENCE</scope>
    <source>
        <strain evidence="2">FL130A</strain>
    </source>
</reference>
<dbReference type="Proteomes" id="UP000789508">
    <property type="component" value="Unassembled WGS sequence"/>
</dbReference>
<comment type="caution">
    <text evidence="2">The sequence shown here is derived from an EMBL/GenBank/DDBJ whole genome shotgun (WGS) entry which is preliminary data.</text>
</comment>
<gene>
    <name evidence="2" type="ORF">ALEPTO_LOCUS14008</name>
</gene>
<dbReference type="EMBL" id="CAJVPS010050791">
    <property type="protein sequence ID" value="CAG8768419.1"/>
    <property type="molecule type" value="Genomic_DNA"/>
</dbReference>
<dbReference type="AlphaFoldDB" id="A0A9N9J8A0"/>
<name>A0A9N9J8A0_9GLOM</name>
<organism evidence="2 3">
    <name type="scientific">Ambispora leptoticha</name>
    <dbReference type="NCBI Taxonomy" id="144679"/>
    <lineage>
        <taxon>Eukaryota</taxon>
        <taxon>Fungi</taxon>
        <taxon>Fungi incertae sedis</taxon>
        <taxon>Mucoromycota</taxon>
        <taxon>Glomeromycotina</taxon>
        <taxon>Glomeromycetes</taxon>
        <taxon>Archaeosporales</taxon>
        <taxon>Ambisporaceae</taxon>
        <taxon>Ambispora</taxon>
    </lineage>
</organism>
<evidence type="ECO:0000256" key="1">
    <source>
        <dbReference type="SAM" id="MobiDB-lite"/>
    </source>
</evidence>
<proteinExistence type="predicted"/>